<reference evidence="8" key="1">
    <citation type="submission" date="2021-12" db="EMBL/GenBank/DDBJ databases">
        <title>Enterovibrio ZSDZ35 sp. nov. and Enterovibrio ZSDZ42 sp. nov., isolated from coastal seawater in Qingdao.</title>
        <authorList>
            <person name="Zhang P."/>
        </authorList>
    </citation>
    <scope>NUCLEOTIDE SEQUENCE</scope>
    <source>
        <strain evidence="8">ZSDZ35</strain>
    </source>
</reference>
<dbReference type="InterPro" id="IPR004799">
    <property type="entry name" value="Periplasmic_diS_OxRdtase_DsbE"/>
</dbReference>
<keyword evidence="6" id="KW-0472">Membrane</keyword>
<protein>
    <submittedName>
        <fullName evidence="8">DsbE family thiol:disulfide interchange protein</fullName>
    </submittedName>
</protein>
<dbReference type="InterPro" id="IPR013740">
    <property type="entry name" value="Redoxin"/>
</dbReference>
<gene>
    <name evidence="8" type="ORF">LRP49_01660</name>
</gene>
<dbReference type="Pfam" id="PF08534">
    <property type="entry name" value="Redoxin"/>
    <property type="match status" value="1"/>
</dbReference>
<evidence type="ECO:0000256" key="4">
    <source>
        <dbReference type="ARBA" id="ARBA00023157"/>
    </source>
</evidence>
<dbReference type="NCBIfam" id="TIGR00385">
    <property type="entry name" value="dsbE"/>
    <property type="match status" value="1"/>
</dbReference>
<comment type="similarity">
    <text evidence="2">Belongs to the thioredoxin family. DsbE subfamily.</text>
</comment>
<dbReference type="PANTHER" id="PTHR42852">
    <property type="entry name" value="THIOL:DISULFIDE INTERCHANGE PROTEIN DSBE"/>
    <property type="match status" value="1"/>
</dbReference>
<dbReference type="PANTHER" id="PTHR42852:SF6">
    <property type="entry name" value="THIOL:DISULFIDE INTERCHANGE PROTEIN DSBE"/>
    <property type="match status" value="1"/>
</dbReference>
<accession>A0ABT5QFX7</accession>
<dbReference type="RefSeq" id="WP_274139730.1">
    <property type="nucleotide sequence ID" value="NZ_JAJUBB010000001.1"/>
</dbReference>
<name>A0ABT5QFX7_9GAMM</name>
<dbReference type="InterPro" id="IPR036249">
    <property type="entry name" value="Thioredoxin-like_sf"/>
</dbReference>
<dbReference type="Proteomes" id="UP001149821">
    <property type="component" value="Unassembled WGS sequence"/>
</dbReference>
<evidence type="ECO:0000259" key="7">
    <source>
        <dbReference type="PROSITE" id="PS51352"/>
    </source>
</evidence>
<dbReference type="InterPro" id="IPR013766">
    <property type="entry name" value="Thioredoxin_domain"/>
</dbReference>
<keyword evidence="5" id="KW-0676">Redox-active center</keyword>
<dbReference type="Gene3D" id="3.40.30.10">
    <property type="entry name" value="Glutaredoxin"/>
    <property type="match status" value="1"/>
</dbReference>
<evidence type="ECO:0000256" key="5">
    <source>
        <dbReference type="ARBA" id="ARBA00023284"/>
    </source>
</evidence>
<evidence type="ECO:0000256" key="2">
    <source>
        <dbReference type="ARBA" id="ARBA00007758"/>
    </source>
</evidence>
<feature type="transmembrane region" description="Helical" evidence="6">
    <location>
        <begin position="7"/>
        <end position="25"/>
    </location>
</feature>
<proteinExistence type="inferred from homology"/>
<evidence type="ECO:0000256" key="3">
    <source>
        <dbReference type="ARBA" id="ARBA00022748"/>
    </source>
</evidence>
<evidence type="ECO:0000256" key="6">
    <source>
        <dbReference type="SAM" id="Phobius"/>
    </source>
</evidence>
<organism evidence="8 9">
    <name type="scientific">Enterovibrio qingdaonensis</name>
    <dbReference type="NCBI Taxonomy" id="2899818"/>
    <lineage>
        <taxon>Bacteria</taxon>
        <taxon>Pseudomonadati</taxon>
        <taxon>Pseudomonadota</taxon>
        <taxon>Gammaproteobacteria</taxon>
        <taxon>Vibrionales</taxon>
        <taxon>Vibrionaceae</taxon>
        <taxon>Enterovibrio</taxon>
    </lineage>
</organism>
<dbReference type="CDD" id="cd03010">
    <property type="entry name" value="TlpA_like_DsbE"/>
    <property type="match status" value="1"/>
</dbReference>
<dbReference type="SUPFAM" id="SSF52833">
    <property type="entry name" value="Thioredoxin-like"/>
    <property type="match status" value="1"/>
</dbReference>
<dbReference type="PROSITE" id="PS51352">
    <property type="entry name" value="THIOREDOXIN_2"/>
    <property type="match status" value="1"/>
</dbReference>
<evidence type="ECO:0000313" key="8">
    <source>
        <dbReference type="EMBL" id="MDD1779891.1"/>
    </source>
</evidence>
<feature type="domain" description="Thioredoxin" evidence="7">
    <location>
        <begin position="37"/>
        <end position="173"/>
    </location>
</feature>
<keyword evidence="3" id="KW-0201">Cytochrome c-type biogenesis</keyword>
<keyword evidence="4" id="KW-1015">Disulfide bond</keyword>
<comment type="subcellular location">
    <subcellularLocation>
        <location evidence="1">Cell inner membrane</location>
        <topology evidence="1">Single-pass membrane protein</topology>
        <orientation evidence="1">Periplasmic side</orientation>
    </subcellularLocation>
</comment>
<dbReference type="InterPro" id="IPR050553">
    <property type="entry name" value="Thioredoxin_ResA/DsbE_sf"/>
</dbReference>
<evidence type="ECO:0000313" key="9">
    <source>
        <dbReference type="Proteomes" id="UP001149821"/>
    </source>
</evidence>
<keyword evidence="6" id="KW-1133">Transmembrane helix</keyword>
<dbReference type="EMBL" id="JAJUBB010000001">
    <property type="protein sequence ID" value="MDD1779891.1"/>
    <property type="molecule type" value="Genomic_DNA"/>
</dbReference>
<keyword evidence="9" id="KW-1185">Reference proteome</keyword>
<sequence>MLSRRFLLPLLSALGLIFSLFWIMINQDNTGQITNFPMKGHAVPAFTYSTLDGTPVDESLFQQDWKILNVWASWCVVCKKEHDFLMALANQGVPIIGLNYRDKKGAAIHTLDTTGNPYQTVIFDPQGALAMELGSMVTPETYLIDGQGILVHRHTGALDSQVWENEFYSRIQTLNVSAEGKS</sequence>
<keyword evidence="6" id="KW-0812">Transmembrane</keyword>
<evidence type="ECO:0000256" key="1">
    <source>
        <dbReference type="ARBA" id="ARBA00004383"/>
    </source>
</evidence>
<comment type="caution">
    <text evidence="8">The sequence shown here is derived from an EMBL/GenBank/DDBJ whole genome shotgun (WGS) entry which is preliminary data.</text>
</comment>